<dbReference type="EMBL" id="CP002786">
    <property type="protein sequence ID" value="AEF41349.1"/>
    <property type="molecule type" value="Genomic_DNA"/>
</dbReference>
<dbReference type="Proteomes" id="UP000009235">
    <property type="component" value="Chromosome"/>
</dbReference>
<evidence type="ECO:0000313" key="1">
    <source>
        <dbReference type="EMBL" id="AEF41349.1"/>
    </source>
</evidence>
<keyword evidence="2" id="KW-1185">Reference proteome</keyword>
<proteinExistence type="predicted"/>
<gene>
    <name evidence="1" type="ordered locus">AS9A_2902</name>
</gene>
<organism evidence="1 2">
    <name type="scientific">Hoyosella subflava (strain DSM 45089 / JCM 17490 / NBRC 109087 / DQS3-9A1)</name>
    <name type="common">Amycolicicoccus subflavus</name>
    <dbReference type="NCBI Taxonomy" id="443218"/>
    <lineage>
        <taxon>Bacteria</taxon>
        <taxon>Bacillati</taxon>
        <taxon>Actinomycetota</taxon>
        <taxon>Actinomycetes</taxon>
        <taxon>Mycobacteriales</taxon>
        <taxon>Hoyosellaceae</taxon>
        <taxon>Hoyosella</taxon>
    </lineage>
</organism>
<dbReference type="AlphaFoldDB" id="F6EJZ1"/>
<name>F6EJZ1_HOYSD</name>
<sequence length="38" mass="3943">MRVGCGLRLPAPHRVGSTLQGRAPHGAWHLGLPVSISG</sequence>
<reference evidence="1 2" key="1">
    <citation type="journal article" date="2011" name="J. Bacteriol.">
        <title>Complete genome sequence of Amycolicicoccus subflavus DQS3-9A1T, an actinomycete isolated from crude oil-polluted soil.</title>
        <authorList>
            <person name="Cai M."/>
            <person name="Chen W.M."/>
            <person name="Nie Y."/>
            <person name="Chi C.Q."/>
            <person name="Wang Y.N."/>
            <person name="Tang Y.Q."/>
            <person name="Li G.Y."/>
            <person name="Wu X.L."/>
        </authorList>
    </citation>
    <scope>NUCLEOTIDE SEQUENCE [LARGE SCALE GENOMIC DNA]</scope>
    <source>
        <strain evidence="2">DSM 45089 / DQS3-9A1</strain>
    </source>
</reference>
<accession>F6EJZ1</accession>
<protein>
    <submittedName>
        <fullName evidence="1">Uncharacterized protein</fullName>
    </submittedName>
</protein>
<dbReference type="KEGG" id="asd:AS9A_2902"/>
<dbReference type="HOGENOM" id="CLU_3323724_0_0_11"/>
<evidence type="ECO:0000313" key="2">
    <source>
        <dbReference type="Proteomes" id="UP000009235"/>
    </source>
</evidence>